<keyword evidence="3" id="KW-1185">Reference proteome</keyword>
<reference evidence="2" key="1">
    <citation type="submission" date="2025-08" db="UniProtKB">
        <authorList>
            <consortium name="Ensembl"/>
        </authorList>
    </citation>
    <scope>IDENTIFICATION</scope>
</reference>
<evidence type="ECO:0000313" key="3">
    <source>
        <dbReference type="Proteomes" id="UP000694555"/>
    </source>
</evidence>
<sequence length="141" mass="14673">FPGCFNRATAQTPSAACQGLQSQPRLGGGGGLDPKHPTSVGHPGMPRSVSPTSGQFGVRGAWLLPTEPPGTGPERPQVSLWQRGWDPALVGAWAVGFSGCHPFSHCNPVCWLPKVPPSPHQNAGSEESTGTPRPEPRVSGP</sequence>
<dbReference type="Proteomes" id="UP000694555">
    <property type="component" value="Unplaced"/>
</dbReference>
<feature type="region of interest" description="Disordered" evidence="1">
    <location>
        <begin position="114"/>
        <end position="141"/>
    </location>
</feature>
<accession>A0A8B9Z8L5</accession>
<dbReference type="Ensembl" id="ENSBJAT00000003653.1">
    <property type="protein sequence ID" value="ENSBJAP00000003567.1"/>
    <property type="gene ID" value="ENSBJAG00000002593.1"/>
</dbReference>
<feature type="compositionally biased region" description="Polar residues" evidence="1">
    <location>
        <begin position="12"/>
        <end position="24"/>
    </location>
</feature>
<evidence type="ECO:0000256" key="1">
    <source>
        <dbReference type="SAM" id="MobiDB-lite"/>
    </source>
</evidence>
<dbReference type="AlphaFoldDB" id="A0A8B9Z8L5"/>
<feature type="compositionally biased region" description="Polar residues" evidence="1">
    <location>
        <begin position="120"/>
        <end position="131"/>
    </location>
</feature>
<feature type="region of interest" description="Disordered" evidence="1">
    <location>
        <begin position="12"/>
        <end position="78"/>
    </location>
</feature>
<protein>
    <submittedName>
        <fullName evidence="2">Uncharacterized protein</fullName>
    </submittedName>
</protein>
<name>A0A8B9Z8L5_9AVES</name>
<proteinExistence type="predicted"/>
<evidence type="ECO:0000313" key="2">
    <source>
        <dbReference type="Ensembl" id="ENSBJAP00000003567.1"/>
    </source>
</evidence>
<reference evidence="2" key="2">
    <citation type="submission" date="2025-09" db="UniProtKB">
        <authorList>
            <consortium name="Ensembl"/>
        </authorList>
    </citation>
    <scope>IDENTIFICATION</scope>
</reference>
<organism evidence="2 3">
    <name type="scientific">Buteo japonicus</name>
    <dbReference type="NCBI Taxonomy" id="224669"/>
    <lineage>
        <taxon>Eukaryota</taxon>
        <taxon>Metazoa</taxon>
        <taxon>Chordata</taxon>
        <taxon>Craniata</taxon>
        <taxon>Vertebrata</taxon>
        <taxon>Euteleostomi</taxon>
        <taxon>Archelosauria</taxon>
        <taxon>Archosauria</taxon>
        <taxon>Dinosauria</taxon>
        <taxon>Saurischia</taxon>
        <taxon>Theropoda</taxon>
        <taxon>Coelurosauria</taxon>
        <taxon>Aves</taxon>
        <taxon>Neognathae</taxon>
        <taxon>Neoaves</taxon>
        <taxon>Telluraves</taxon>
        <taxon>Accipitrimorphae</taxon>
        <taxon>Accipitriformes</taxon>
        <taxon>Accipitridae</taxon>
        <taxon>Accipitrinae</taxon>
        <taxon>Buteo</taxon>
    </lineage>
</organism>